<organism evidence="2">
    <name type="scientific">Anopheles darlingi</name>
    <name type="common">Mosquito</name>
    <dbReference type="NCBI Taxonomy" id="43151"/>
    <lineage>
        <taxon>Eukaryota</taxon>
        <taxon>Metazoa</taxon>
        <taxon>Ecdysozoa</taxon>
        <taxon>Arthropoda</taxon>
        <taxon>Hexapoda</taxon>
        <taxon>Insecta</taxon>
        <taxon>Pterygota</taxon>
        <taxon>Neoptera</taxon>
        <taxon>Endopterygota</taxon>
        <taxon>Diptera</taxon>
        <taxon>Nematocera</taxon>
        <taxon>Culicoidea</taxon>
        <taxon>Culicidae</taxon>
        <taxon>Anophelinae</taxon>
        <taxon>Anopheles</taxon>
    </lineage>
</organism>
<protein>
    <recommendedName>
        <fullName evidence="3">Secreted protein</fullName>
    </recommendedName>
</protein>
<dbReference type="EMBL" id="GGFL01009767">
    <property type="protein sequence ID" value="MBW73945.1"/>
    <property type="molecule type" value="Transcribed_RNA"/>
</dbReference>
<evidence type="ECO:0008006" key="3">
    <source>
        <dbReference type="Google" id="ProtNLM"/>
    </source>
</evidence>
<reference evidence="2" key="1">
    <citation type="submission" date="2018-01" db="EMBL/GenBank/DDBJ databases">
        <title>An insight into the sialome of Amazonian anophelines.</title>
        <authorList>
            <person name="Ribeiro J.M."/>
            <person name="Scarpassa V."/>
            <person name="Calvo E."/>
        </authorList>
    </citation>
    <scope>NUCLEOTIDE SEQUENCE</scope>
</reference>
<proteinExistence type="predicted"/>
<sequence>MMGLLLQLVLLLPRMTSGHGVLMVATTAACVLIRMGATVHHPGTMATMPNMTVTVYYTMMQMMTARMASTGIQATVGVLQLFEVLSRIPNVDQCCLRRYRRIGHYHHHVCVARERVDERCKHAVPYLHRRELGSQLRAG</sequence>
<evidence type="ECO:0000313" key="2">
    <source>
        <dbReference type="EMBL" id="MBW73945.1"/>
    </source>
</evidence>
<dbReference type="AlphaFoldDB" id="A0A2M4D8Q5"/>
<name>A0A2M4D8Q5_ANODA</name>
<accession>A0A2M4D8Q5</accession>
<feature type="signal peptide" evidence="1">
    <location>
        <begin position="1"/>
        <end position="18"/>
    </location>
</feature>
<feature type="chain" id="PRO_5014604378" description="Secreted protein" evidence="1">
    <location>
        <begin position="19"/>
        <end position="139"/>
    </location>
</feature>
<keyword evidence="1" id="KW-0732">Signal</keyword>
<evidence type="ECO:0000256" key="1">
    <source>
        <dbReference type="SAM" id="SignalP"/>
    </source>
</evidence>